<dbReference type="GO" id="GO:0003723">
    <property type="term" value="F:RNA binding"/>
    <property type="evidence" value="ECO:0007669"/>
    <property type="project" value="InterPro"/>
</dbReference>
<gene>
    <name evidence="7" type="ORF">LTRI10_LOCUS47555</name>
</gene>
<keyword evidence="8" id="KW-1185">Reference proteome</keyword>
<feature type="chain" id="PRO_5043404909" evidence="6">
    <location>
        <begin position="26"/>
        <end position="176"/>
    </location>
</feature>
<reference evidence="7 8" key="1">
    <citation type="submission" date="2024-04" db="EMBL/GenBank/DDBJ databases">
        <authorList>
            <person name="Fracassetti M."/>
        </authorList>
    </citation>
    <scope>NUCLEOTIDE SEQUENCE [LARGE SCALE GENOMIC DNA]</scope>
</reference>
<dbReference type="AlphaFoldDB" id="A0AAV2GE42"/>
<keyword evidence="5" id="KW-0175">Coiled coil</keyword>
<evidence type="ECO:0000256" key="6">
    <source>
        <dbReference type="SAM" id="SignalP"/>
    </source>
</evidence>
<dbReference type="PANTHER" id="PTHR11240:SF22">
    <property type="entry name" value="RIBONUCLEASE T2"/>
    <property type="match status" value="1"/>
</dbReference>
<sequence length="176" mass="19478">MASSPSIPARTILLYLHFALSFILAASFSAVATAAAQLAEAEAEVVELEQVVGKSKQREFDYFMLALQWPATYCRFTKKCCNQNACCRGENSPTEFTIHGLWPDYNDGSYPSCCGGSNFNEKEISTLLDPLNKYWPTLSCGKSSTCHGVKGSFWAHEVCCSISVSHFPLYFLSRTN</sequence>
<evidence type="ECO:0000256" key="1">
    <source>
        <dbReference type="ARBA" id="ARBA00007469"/>
    </source>
</evidence>
<dbReference type="Proteomes" id="UP001497516">
    <property type="component" value="Chromosome 8"/>
</dbReference>
<accession>A0AAV2GE42</accession>
<dbReference type="GO" id="GO:0006401">
    <property type="term" value="P:RNA catabolic process"/>
    <property type="evidence" value="ECO:0007669"/>
    <property type="project" value="TreeGrafter"/>
</dbReference>
<keyword evidence="2" id="KW-0540">Nuclease</keyword>
<feature type="signal peptide" evidence="6">
    <location>
        <begin position="1"/>
        <end position="25"/>
    </location>
</feature>
<evidence type="ECO:0000313" key="7">
    <source>
        <dbReference type="EMBL" id="CAL1407920.1"/>
    </source>
</evidence>
<organism evidence="7 8">
    <name type="scientific">Linum trigynum</name>
    <dbReference type="NCBI Taxonomy" id="586398"/>
    <lineage>
        <taxon>Eukaryota</taxon>
        <taxon>Viridiplantae</taxon>
        <taxon>Streptophyta</taxon>
        <taxon>Embryophyta</taxon>
        <taxon>Tracheophyta</taxon>
        <taxon>Spermatophyta</taxon>
        <taxon>Magnoliopsida</taxon>
        <taxon>eudicotyledons</taxon>
        <taxon>Gunneridae</taxon>
        <taxon>Pentapetalae</taxon>
        <taxon>rosids</taxon>
        <taxon>fabids</taxon>
        <taxon>Malpighiales</taxon>
        <taxon>Linaceae</taxon>
        <taxon>Linum</taxon>
    </lineage>
</organism>
<name>A0AAV2GE42_9ROSI</name>
<dbReference type="Pfam" id="PF00445">
    <property type="entry name" value="Ribonuclease_T2"/>
    <property type="match status" value="1"/>
</dbReference>
<protein>
    <submittedName>
        <fullName evidence="7">Uncharacterized protein</fullName>
    </submittedName>
</protein>
<evidence type="ECO:0000256" key="2">
    <source>
        <dbReference type="ARBA" id="ARBA00022722"/>
    </source>
</evidence>
<dbReference type="EMBL" id="OZ034821">
    <property type="protein sequence ID" value="CAL1407920.1"/>
    <property type="molecule type" value="Genomic_DNA"/>
</dbReference>
<keyword evidence="3" id="KW-0456">Lyase</keyword>
<dbReference type="PANTHER" id="PTHR11240">
    <property type="entry name" value="RIBONUCLEASE T2"/>
    <property type="match status" value="1"/>
</dbReference>
<dbReference type="GO" id="GO:0005576">
    <property type="term" value="C:extracellular region"/>
    <property type="evidence" value="ECO:0007669"/>
    <property type="project" value="TreeGrafter"/>
</dbReference>
<keyword evidence="2" id="KW-0378">Hydrolase</keyword>
<comment type="similarity">
    <text evidence="1 4">Belongs to the RNase T2 family.</text>
</comment>
<dbReference type="SUPFAM" id="SSF55895">
    <property type="entry name" value="Ribonuclease Rh-like"/>
    <property type="match status" value="1"/>
</dbReference>
<dbReference type="InterPro" id="IPR036430">
    <property type="entry name" value="RNase_T2-like_sf"/>
</dbReference>
<dbReference type="Gene3D" id="3.90.730.10">
    <property type="entry name" value="Ribonuclease T2-like"/>
    <property type="match status" value="1"/>
</dbReference>
<proteinExistence type="inferred from homology"/>
<dbReference type="InterPro" id="IPR018188">
    <property type="entry name" value="RNase_T2_His_AS_1"/>
</dbReference>
<evidence type="ECO:0000256" key="5">
    <source>
        <dbReference type="SAM" id="Coils"/>
    </source>
</evidence>
<dbReference type="InterPro" id="IPR001568">
    <property type="entry name" value="RNase_T2-like"/>
</dbReference>
<dbReference type="GO" id="GO:0033897">
    <property type="term" value="F:ribonuclease T2 activity"/>
    <property type="evidence" value="ECO:0007669"/>
    <property type="project" value="InterPro"/>
</dbReference>
<evidence type="ECO:0000313" key="8">
    <source>
        <dbReference type="Proteomes" id="UP001497516"/>
    </source>
</evidence>
<keyword evidence="6" id="KW-0732">Signal</keyword>
<evidence type="ECO:0000256" key="3">
    <source>
        <dbReference type="ARBA" id="ARBA00023239"/>
    </source>
</evidence>
<evidence type="ECO:0000256" key="4">
    <source>
        <dbReference type="RuleBase" id="RU004328"/>
    </source>
</evidence>
<dbReference type="PROSITE" id="PS00530">
    <property type="entry name" value="RNASE_T2_1"/>
    <property type="match status" value="1"/>
</dbReference>
<feature type="coiled-coil region" evidence="5">
    <location>
        <begin position="31"/>
        <end position="58"/>
    </location>
</feature>